<sequence length="615" mass="70228">MTKSQGLRIRELSVFGADKKTATILFKKDVKVVNGASNTGKSFLLSLIDYMLGKEDLKLIKEAAGYSECRMKLYINDTPFFIIRKFNDETFQVYRGHEEEEDSFYSYFKIGNETKTVKNISNFYFKELGLNSVTLAKNRSAKKESLTIRTLSRSIRSDEKSIIDDVSPILTPVYTEDTKYQSVFKFLLTGKDDSDLETLVSRGAFTSEKKGKISILEDLIVDLKEDLTFPKESVEDLKSSKDKLQASIEETLNRVSEAEKSLLDIVNTRKIVSKELDIANYQVRNLTVNNINFNKLNALYVRDIERLSSQEEAAFLLTVGHNGECGVCGQSSKNICQDIRYIDELAVASLAEIEKIKIKREELLFAIETTNRKKNLFEENVLKLDDKLKTLDEDAENRSPIIKLGDENLGALRKKMSKVSADLYIQKKITRYETQLQENELEKAPKPYGKEKFLPESSYITDFCLIYKKILDEIKFPGAHNVEFDFDTYDVVIDGNPRDSNGKGVKAILHSVFKIALLIHCREKGLFHPGLLILDSPLVTYRDPVKHRMGDLEDDELALKQTSVRYNFLDYLSKISHLAQFIIIENIDIPEALSNQIEVETFYGKGNSELRTGFF</sequence>
<gene>
    <name evidence="2" type="ORF">BCT50_20785</name>
</gene>
<name>A0A855ITN4_9VIBR</name>
<evidence type="ECO:0000256" key="1">
    <source>
        <dbReference type="SAM" id="Coils"/>
    </source>
</evidence>
<evidence type="ECO:0008006" key="4">
    <source>
        <dbReference type="Google" id="ProtNLM"/>
    </source>
</evidence>
<evidence type="ECO:0000313" key="3">
    <source>
        <dbReference type="Proteomes" id="UP000235554"/>
    </source>
</evidence>
<dbReference type="Proteomes" id="UP000235554">
    <property type="component" value="Unassembled WGS sequence"/>
</dbReference>
<comment type="caution">
    <text evidence="2">The sequence shown here is derived from an EMBL/GenBank/DDBJ whole genome shotgun (WGS) entry which is preliminary data.</text>
</comment>
<feature type="coiled-coil region" evidence="1">
    <location>
        <begin position="234"/>
        <end position="261"/>
    </location>
</feature>
<dbReference type="AlphaFoldDB" id="A0A855ITN4"/>
<dbReference type="EMBL" id="MCZJ01000008">
    <property type="protein sequence ID" value="PMM61263.1"/>
    <property type="molecule type" value="Genomic_DNA"/>
</dbReference>
<protein>
    <recommendedName>
        <fullName evidence="4">Rad50/SbcC-type AAA domain-containing protein</fullName>
    </recommendedName>
</protein>
<reference evidence="3" key="1">
    <citation type="submission" date="2016-07" db="EMBL/GenBank/DDBJ databases">
        <title>Nontailed viruses are major unrecognized killers of bacteria in the ocean.</title>
        <authorList>
            <person name="Kauffman K."/>
            <person name="Hussain F."/>
            <person name="Yang J."/>
            <person name="Arevalo P."/>
            <person name="Brown J."/>
            <person name="Cutler M."/>
            <person name="Kelly L."/>
            <person name="Polz M.F."/>
        </authorList>
    </citation>
    <scope>NUCLEOTIDE SEQUENCE [LARGE SCALE GENOMIC DNA]</scope>
    <source>
        <strain evidence="3">10N.261.48.A1</strain>
    </source>
</reference>
<evidence type="ECO:0000313" key="2">
    <source>
        <dbReference type="EMBL" id="PMM61263.1"/>
    </source>
</evidence>
<dbReference type="InterPro" id="IPR027417">
    <property type="entry name" value="P-loop_NTPase"/>
</dbReference>
<accession>A0A855ITN4</accession>
<dbReference type="Gene3D" id="3.40.50.300">
    <property type="entry name" value="P-loop containing nucleotide triphosphate hydrolases"/>
    <property type="match status" value="1"/>
</dbReference>
<dbReference type="RefSeq" id="WP_102554743.1">
    <property type="nucleotide sequence ID" value="NZ_MCZJ01000008.1"/>
</dbReference>
<proteinExistence type="predicted"/>
<organism evidence="2 3">
    <name type="scientific">Vibrio lentus</name>
    <dbReference type="NCBI Taxonomy" id="136468"/>
    <lineage>
        <taxon>Bacteria</taxon>
        <taxon>Pseudomonadati</taxon>
        <taxon>Pseudomonadota</taxon>
        <taxon>Gammaproteobacteria</taxon>
        <taxon>Vibrionales</taxon>
        <taxon>Vibrionaceae</taxon>
        <taxon>Vibrio</taxon>
    </lineage>
</organism>
<keyword evidence="1" id="KW-0175">Coiled coil</keyword>